<proteinExistence type="predicted"/>
<accession>A0A0F9GLB0</accession>
<reference evidence="1" key="1">
    <citation type="journal article" date="2015" name="Nature">
        <title>Complex archaea that bridge the gap between prokaryotes and eukaryotes.</title>
        <authorList>
            <person name="Spang A."/>
            <person name="Saw J.H."/>
            <person name="Jorgensen S.L."/>
            <person name="Zaremba-Niedzwiedzka K."/>
            <person name="Martijn J."/>
            <person name="Lind A.E."/>
            <person name="van Eijk R."/>
            <person name="Schleper C."/>
            <person name="Guy L."/>
            <person name="Ettema T.J."/>
        </authorList>
    </citation>
    <scope>NUCLEOTIDE SEQUENCE</scope>
</reference>
<name>A0A0F9GLB0_9ZZZZ</name>
<comment type="caution">
    <text evidence="1">The sequence shown here is derived from an EMBL/GenBank/DDBJ whole genome shotgun (WGS) entry which is preliminary data.</text>
</comment>
<organism evidence="1">
    <name type="scientific">marine sediment metagenome</name>
    <dbReference type="NCBI Taxonomy" id="412755"/>
    <lineage>
        <taxon>unclassified sequences</taxon>
        <taxon>metagenomes</taxon>
        <taxon>ecological metagenomes</taxon>
    </lineage>
</organism>
<dbReference type="EMBL" id="LAZR01028000">
    <property type="protein sequence ID" value="KKL63937.1"/>
    <property type="molecule type" value="Genomic_DNA"/>
</dbReference>
<protein>
    <submittedName>
        <fullName evidence="1">Uncharacterized protein</fullName>
    </submittedName>
</protein>
<sequence>MTISLIDRQIYVNEADKSNFIGVKGETSDGRFFRYALEGGNAVVSSVLCQSRVSDADWDTIAIATTTLPTDTKINITSEGNDTFTKDELENGYLTCETDPGNTGPNFWRIQGNDVVVSAGDDFNIYLAEGATIGQVLTASTDTINFAPSPWSKFIVYPASSTGVAVGVTMIQVSAANYCWLQTRGICGVRMQDPAATVGEGLVPDDSDAGNLVNVTTSAQAQVVSQTLTVQGLTNSDIIPVFLTVE</sequence>
<dbReference type="AlphaFoldDB" id="A0A0F9GLB0"/>
<evidence type="ECO:0000313" key="1">
    <source>
        <dbReference type="EMBL" id="KKL63937.1"/>
    </source>
</evidence>
<gene>
    <name evidence="1" type="ORF">LCGC14_2170110</name>
</gene>